<dbReference type="GO" id="GO:0004725">
    <property type="term" value="F:protein tyrosine phosphatase activity"/>
    <property type="evidence" value="ECO:0007669"/>
    <property type="project" value="UniProtKB-UniRule"/>
</dbReference>
<dbReference type="InterPro" id="IPR016195">
    <property type="entry name" value="Pol/histidinol_Pase-like"/>
</dbReference>
<sequence length="257" mass="28496">MGYVDLHCHLLPNLDDGSPSMAASLELARDAVADGVSHALVTPHHLNRRYVNHKDAVIQATSDFQASLNESGIELTVFPGQEVHLSNKILTALDQDDILFADEGGRYMLLELPSNEVPHYTKSMIYQLQSRGITPMIVHPERNNELVAHPERLADLLELGCLSQITASSYLGTFGKDVERAANLMVNAGQGTIMASDAHVMEKRDYELGAAMRRLAKDLGRKVADDYQQNAKDILNGDPVRMTWEPIKQKKDFGCFN</sequence>
<keyword evidence="2 5" id="KW-0378">Hydrolase</keyword>
<dbReference type="OrthoDB" id="9788539at2"/>
<dbReference type="PATRIC" id="fig|1144300.3.peg.1226"/>
<dbReference type="SUPFAM" id="SSF89550">
    <property type="entry name" value="PHP domain-like"/>
    <property type="match status" value="1"/>
</dbReference>
<organism evidence="6 7">
    <name type="scientific">Limosilactobacillus gastricus PS3</name>
    <dbReference type="NCBI Taxonomy" id="1144300"/>
    <lineage>
        <taxon>Bacteria</taxon>
        <taxon>Bacillati</taxon>
        <taxon>Bacillota</taxon>
        <taxon>Bacilli</taxon>
        <taxon>Lactobacillales</taxon>
        <taxon>Lactobacillaceae</taxon>
        <taxon>Limosilactobacillus</taxon>
    </lineage>
</organism>
<dbReference type="GO" id="GO:0030145">
    <property type="term" value="F:manganese ion binding"/>
    <property type="evidence" value="ECO:0007669"/>
    <property type="project" value="UniProtKB-UniRule"/>
</dbReference>
<evidence type="ECO:0000256" key="3">
    <source>
        <dbReference type="ARBA" id="ARBA00022912"/>
    </source>
</evidence>
<accession>H4GK04</accession>
<reference evidence="6 7" key="1">
    <citation type="journal article" date="2013" name="Genome Announc.">
        <title>Genome Sequence of Lactobacillus gastricus PS3, a Strain Isolated from Human Milk.</title>
        <authorList>
            <person name="Martin V."/>
            <person name="Cardenas N."/>
            <person name="Jimenez E."/>
            <person name="Maldonado A."/>
            <person name="Rodriguez J.M."/>
            <person name="Fernandez L."/>
        </authorList>
    </citation>
    <scope>NUCLEOTIDE SEQUENCE [LARGE SCALE GENOMIC DNA]</scope>
    <source>
        <strain evidence="6 7">PS3</strain>
    </source>
</reference>
<evidence type="ECO:0000313" key="7">
    <source>
        <dbReference type="Proteomes" id="UP000004567"/>
    </source>
</evidence>
<dbReference type="EMBL" id="AICN01000053">
    <property type="protein sequence ID" value="EHS85876.1"/>
    <property type="molecule type" value="Genomic_DNA"/>
</dbReference>
<evidence type="ECO:0000313" key="6">
    <source>
        <dbReference type="EMBL" id="EHS85876.1"/>
    </source>
</evidence>
<dbReference type="Pfam" id="PF19567">
    <property type="entry name" value="CpsB_CapC"/>
    <property type="match status" value="1"/>
</dbReference>
<proteinExistence type="inferred from homology"/>
<comment type="catalytic activity">
    <reaction evidence="4 5">
        <text>O-phospho-L-tyrosyl-[protein] + H2O = L-tyrosyl-[protein] + phosphate</text>
        <dbReference type="Rhea" id="RHEA:10684"/>
        <dbReference type="Rhea" id="RHEA-COMP:10136"/>
        <dbReference type="Rhea" id="RHEA-COMP:20101"/>
        <dbReference type="ChEBI" id="CHEBI:15377"/>
        <dbReference type="ChEBI" id="CHEBI:43474"/>
        <dbReference type="ChEBI" id="CHEBI:46858"/>
        <dbReference type="ChEBI" id="CHEBI:61978"/>
        <dbReference type="EC" id="3.1.3.48"/>
    </reaction>
</comment>
<evidence type="ECO:0000256" key="2">
    <source>
        <dbReference type="ARBA" id="ARBA00022801"/>
    </source>
</evidence>
<evidence type="ECO:0000256" key="1">
    <source>
        <dbReference type="ARBA" id="ARBA00005750"/>
    </source>
</evidence>
<name>H4GK04_9LACO</name>
<evidence type="ECO:0000256" key="5">
    <source>
        <dbReference type="PIRNR" id="PIRNR016557"/>
    </source>
</evidence>
<keyword evidence="3 5" id="KW-0904">Protein phosphatase</keyword>
<dbReference type="AlphaFoldDB" id="H4GK04"/>
<protein>
    <recommendedName>
        <fullName evidence="5">Tyrosine-protein phosphatase</fullName>
        <ecNumber evidence="5">3.1.3.48</ecNumber>
    </recommendedName>
</protein>
<comment type="caution">
    <text evidence="6">The sequence shown here is derived from an EMBL/GenBank/DDBJ whole genome shotgun (WGS) entry which is preliminary data.</text>
</comment>
<dbReference type="Gene3D" id="3.20.20.140">
    <property type="entry name" value="Metal-dependent hydrolases"/>
    <property type="match status" value="1"/>
</dbReference>
<dbReference type="PIRSF" id="PIRSF016557">
    <property type="entry name" value="Caps_synth_CpsB"/>
    <property type="match status" value="1"/>
</dbReference>
<dbReference type="InterPro" id="IPR016667">
    <property type="entry name" value="Caps_polysacc_synth_CpsB/CapC"/>
</dbReference>
<dbReference type="PANTHER" id="PTHR39181:SF1">
    <property type="entry name" value="TYROSINE-PROTEIN PHOSPHATASE YWQE"/>
    <property type="match status" value="1"/>
</dbReference>
<gene>
    <name evidence="6" type="ORF">PS3_19798</name>
</gene>
<dbReference type="EC" id="3.1.3.48" evidence="5"/>
<dbReference type="STRING" id="1144300.PS3_19798"/>
<evidence type="ECO:0000256" key="4">
    <source>
        <dbReference type="ARBA" id="ARBA00051722"/>
    </source>
</evidence>
<dbReference type="RefSeq" id="WP_007122387.1">
    <property type="nucleotide sequence ID" value="NZ_AICN01000053.1"/>
</dbReference>
<dbReference type="PANTHER" id="PTHR39181">
    <property type="entry name" value="TYROSINE-PROTEIN PHOSPHATASE YWQE"/>
    <property type="match status" value="1"/>
</dbReference>
<dbReference type="Proteomes" id="UP000004567">
    <property type="component" value="Unassembled WGS sequence"/>
</dbReference>
<comment type="similarity">
    <text evidence="1 5">Belongs to the metallo-dependent hydrolases superfamily. CpsB/CapC family.</text>
</comment>